<comment type="subcellular location">
    <subcellularLocation>
        <location evidence="6">Cell membrane</location>
        <topology evidence="6">Multi-pass membrane protein</topology>
    </subcellularLocation>
    <subcellularLocation>
        <location evidence="1">Membrane</location>
        <topology evidence="1">Multi-pass membrane protein</topology>
    </subcellularLocation>
</comment>
<evidence type="ECO:0000256" key="2">
    <source>
        <dbReference type="ARBA" id="ARBA00022448"/>
    </source>
</evidence>
<dbReference type="InterPro" id="IPR035906">
    <property type="entry name" value="MetI-like_sf"/>
</dbReference>
<evidence type="ECO:0000256" key="7">
    <source>
        <dbReference type="SAM" id="MobiDB-lite"/>
    </source>
</evidence>
<feature type="transmembrane region" description="Helical" evidence="6">
    <location>
        <begin position="135"/>
        <end position="153"/>
    </location>
</feature>
<feature type="transmembrane region" description="Helical" evidence="6">
    <location>
        <begin position="93"/>
        <end position="114"/>
    </location>
</feature>
<feature type="compositionally biased region" description="Low complexity" evidence="7">
    <location>
        <begin position="234"/>
        <end position="259"/>
    </location>
</feature>
<keyword evidence="5 6" id="KW-0472">Membrane</keyword>
<gene>
    <name evidence="9" type="ORF">KV396_07190</name>
</gene>
<evidence type="ECO:0000256" key="6">
    <source>
        <dbReference type="RuleBase" id="RU363032"/>
    </source>
</evidence>
<evidence type="ECO:0000259" key="8">
    <source>
        <dbReference type="PROSITE" id="PS50928"/>
    </source>
</evidence>
<sequence>MNLFVEAFAWILAPAQWTGTYALPKLLGEHLALTAISVLIAAAIAIPIGWLIGHTGRGREVAVAVSGAARAIPSFGLMVLLVLLLGVLRIPEAAIITFVLLAIPSLLAGAYTGLEAIDRRTLDAAKAMGMTGWQVFWKVEVPLGLPLLVGGIRSALLQVIATVTIAAYVNLGGLGWPIIQGIPLRRFDQVLAGAIIVAVLALIVDLLLATAQRAAVPAGLRGGGPRADGKRSSRNAASRSASATASATATASEPAPATA</sequence>
<proteinExistence type="inferred from homology"/>
<dbReference type="InterPro" id="IPR000515">
    <property type="entry name" value="MetI-like"/>
</dbReference>
<feature type="transmembrane region" description="Helical" evidence="6">
    <location>
        <begin position="61"/>
        <end position="87"/>
    </location>
</feature>
<feature type="region of interest" description="Disordered" evidence="7">
    <location>
        <begin position="218"/>
        <end position="259"/>
    </location>
</feature>
<comment type="similarity">
    <text evidence="6">Belongs to the binding-protein-dependent transport system permease family.</text>
</comment>
<dbReference type="InterPro" id="IPR051204">
    <property type="entry name" value="ABC_transp_perm/SBD"/>
</dbReference>
<evidence type="ECO:0000256" key="4">
    <source>
        <dbReference type="ARBA" id="ARBA00022989"/>
    </source>
</evidence>
<accession>A0ABY4INH2</accession>
<feature type="transmembrane region" description="Helical" evidence="6">
    <location>
        <begin position="191"/>
        <end position="211"/>
    </location>
</feature>
<evidence type="ECO:0000256" key="3">
    <source>
        <dbReference type="ARBA" id="ARBA00022692"/>
    </source>
</evidence>
<dbReference type="EMBL" id="CP078077">
    <property type="protein sequence ID" value="UPL14268.1"/>
    <property type="molecule type" value="Genomic_DNA"/>
</dbReference>
<dbReference type="Gene3D" id="1.10.3720.10">
    <property type="entry name" value="MetI-like"/>
    <property type="match status" value="1"/>
</dbReference>
<organism evidence="9 10">
    <name type="scientific">Microbacterium galbinum</name>
    <dbReference type="NCBI Taxonomy" id="2851646"/>
    <lineage>
        <taxon>Bacteria</taxon>
        <taxon>Bacillati</taxon>
        <taxon>Actinomycetota</taxon>
        <taxon>Actinomycetes</taxon>
        <taxon>Micrococcales</taxon>
        <taxon>Microbacteriaceae</taxon>
        <taxon>Microbacterium</taxon>
    </lineage>
</organism>
<name>A0ABY4INH2_9MICO</name>
<feature type="domain" description="ABC transmembrane type-1" evidence="8">
    <location>
        <begin position="27"/>
        <end position="208"/>
    </location>
</feature>
<dbReference type="Pfam" id="PF00528">
    <property type="entry name" value="BPD_transp_1"/>
    <property type="match status" value="1"/>
</dbReference>
<protein>
    <submittedName>
        <fullName evidence="9">ABC transporter permease</fullName>
    </submittedName>
</protein>
<dbReference type="CDD" id="cd06261">
    <property type="entry name" value="TM_PBP2"/>
    <property type="match status" value="1"/>
</dbReference>
<dbReference type="SUPFAM" id="SSF161098">
    <property type="entry name" value="MetI-like"/>
    <property type="match status" value="1"/>
</dbReference>
<dbReference type="RefSeq" id="WP_247957347.1">
    <property type="nucleotide sequence ID" value="NZ_CP078077.1"/>
</dbReference>
<evidence type="ECO:0000256" key="1">
    <source>
        <dbReference type="ARBA" id="ARBA00004141"/>
    </source>
</evidence>
<feature type="transmembrane region" description="Helical" evidence="6">
    <location>
        <begin position="159"/>
        <end position="179"/>
    </location>
</feature>
<evidence type="ECO:0000313" key="9">
    <source>
        <dbReference type="EMBL" id="UPL14268.1"/>
    </source>
</evidence>
<keyword evidence="4 6" id="KW-1133">Transmembrane helix</keyword>
<dbReference type="PANTHER" id="PTHR30177">
    <property type="entry name" value="GLYCINE BETAINE/L-PROLINE TRANSPORT SYSTEM PERMEASE PROTEIN PROW"/>
    <property type="match status" value="1"/>
</dbReference>
<dbReference type="PANTHER" id="PTHR30177:SF33">
    <property type="entry name" value="POSSIBLE OSMOPROTECTANT (GLYCINE BETAINE_CARNITINE_CHOLINE_L-PROLINE) TRANSPORT INTEGRAL MEMBRANE PROTEIN ABC TRANSPORTER PROZ"/>
    <property type="match status" value="1"/>
</dbReference>
<dbReference type="Proteomes" id="UP000831963">
    <property type="component" value="Chromosome"/>
</dbReference>
<evidence type="ECO:0000313" key="10">
    <source>
        <dbReference type="Proteomes" id="UP000831963"/>
    </source>
</evidence>
<keyword evidence="2 6" id="KW-0813">Transport</keyword>
<keyword evidence="10" id="KW-1185">Reference proteome</keyword>
<keyword evidence="3 6" id="KW-0812">Transmembrane</keyword>
<dbReference type="PROSITE" id="PS50928">
    <property type="entry name" value="ABC_TM1"/>
    <property type="match status" value="1"/>
</dbReference>
<feature type="transmembrane region" description="Helical" evidence="6">
    <location>
        <begin position="32"/>
        <end position="52"/>
    </location>
</feature>
<reference evidence="9 10" key="1">
    <citation type="submission" date="2021-06" db="EMBL/GenBank/DDBJ databases">
        <title>Genome-based taxonomic framework of Microbacterium strains isolated from marine environment, the description of four new species and reclassification of four preexisting species.</title>
        <authorList>
            <person name="Lee S.D."/>
            <person name="Kim S.-M."/>
            <person name="Byeon Y.-S."/>
            <person name="Yang H.L."/>
            <person name="Kim I.S."/>
        </authorList>
    </citation>
    <scope>NUCLEOTIDE SEQUENCE [LARGE SCALE GENOMIC DNA]</scope>
    <source>
        <strain evidence="9 10">SSW1-36</strain>
    </source>
</reference>
<evidence type="ECO:0000256" key="5">
    <source>
        <dbReference type="ARBA" id="ARBA00023136"/>
    </source>
</evidence>